<sequence length="105" mass="12234">MMAKLQGKWKETEYPFRWVEFKDSTVKFTEEGVAKKPEFEKFKLSAKCPFDVNNIKELKPGDVFIVMDRNQTCQKIDVSDDTLTFSGFSTNTNKDYAIVYKKVSQ</sequence>
<dbReference type="AlphaFoldDB" id="A0A934PRS0"/>
<name>A0A934PRS0_9SPHI</name>
<dbReference type="EMBL" id="JAEHFW010000001">
    <property type="protein sequence ID" value="MBK0378421.1"/>
    <property type="molecule type" value="Genomic_DNA"/>
</dbReference>
<comment type="caution">
    <text evidence="1">The sequence shown here is derived from an EMBL/GenBank/DDBJ whole genome shotgun (WGS) entry which is preliminary data.</text>
</comment>
<dbReference type="Proteomes" id="UP000613193">
    <property type="component" value="Unassembled WGS sequence"/>
</dbReference>
<reference evidence="1" key="1">
    <citation type="submission" date="2020-12" db="EMBL/GenBank/DDBJ databases">
        <title>Bacterial novel species Mucilaginibacter sp. SD-g isolated from soil.</title>
        <authorList>
            <person name="Jung H.-Y."/>
        </authorList>
    </citation>
    <scope>NUCLEOTIDE SEQUENCE</scope>
    <source>
        <strain evidence="1">SD-g</strain>
    </source>
</reference>
<gene>
    <name evidence="1" type="ORF">I5M19_03830</name>
</gene>
<evidence type="ECO:0000313" key="1">
    <source>
        <dbReference type="EMBL" id="MBK0378421.1"/>
    </source>
</evidence>
<accession>A0A934PRS0</accession>
<proteinExistence type="predicted"/>
<organism evidence="1 2">
    <name type="scientific">Mucilaginibacter segetis</name>
    <dbReference type="NCBI Taxonomy" id="2793071"/>
    <lineage>
        <taxon>Bacteria</taxon>
        <taxon>Pseudomonadati</taxon>
        <taxon>Bacteroidota</taxon>
        <taxon>Sphingobacteriia</taxon>
        <taxon>Sphingobacteriales</taxon>
        <taxon>Sphingobacteriaceae</taxon>
        <taxon>Mucilaginibacter</taxon>
    </lineage>
</organism>
<protein>
    <submittedName>
        <fullName evidence="1">Uncharacterized protein</fullName>
    </submittedName>
</protein>
<evidence type="ECO:0000313" key="2">
    <source>
        <dbReference type="Proteomes" id="UP000613193"/>
    </source>
</evidence>
<keyword evidence="2" id="KW-1185">Reference proteome</keyword>